<evidence type="ECO:0000313" key="2">
    <source>
        <dbReference type="EMBL" id="KAB8249350.1"/>
    </source>
</evidence>
<accession>A0A5N6H833</accession>
<reference evidence="2" key="1">
    <citation type="submission" date="2019-04" db="EMBL/GenBank/DDBJ databases">
        <title>Friends and foes A comparative genomics study of 23 Aspergillus species from section Flavi.</title>
        <authorList>
            <consortium name="DOE Joint Genome Institute"/>
            <person name="Kjaerbolling I."/>
            <person name="Vesth T."/>
            <person name="Frisvad J.C."/>
            <person name="Nybo J.L."/>
            <person name="Theobald S."/>
            <person name="Kildgaard S."/>
            <person name="Isbrandt T."/>
            <person name="Kuo A."/>
            <person name="Sato A."/>
            <person name="Lyhne E.K."/>
            <person name="Kogle M.E."/>
            <person name="Wiebenga A."/>
            <person name="Kun R.S."/>
            <person name="Lubbers R.J."/>
            <person name="Makela M.R."/>
            <person name="Barry K."/>
            <person name="Chovatia M."/>
            <person name="Clum A."/>
            <person name="Daum C."/>
            <person name="Haridas S."/>
            <person name="He G."/>
            <person name="LaButti K."/>
            <person name="Lipzen A."/>
            <person name="Mondo S."/>
            <person name="Riley R."/>
            <person name="Salamov A."/>
            <person name="Simmons B.A."/>
            <person name="Magnuson J.K."/>
            <person name="Henrissat B."/>
            <person name="Mortensen U.H."/>
            <person name="Larsen T.O."/>
            <person name="Devries R.P."/>
            <person name="Grigoriev I.V."/>
            <person name="Machida M."/>
            <person name="Baker S.E."/>
            <person name="Andersen M.R."/>
        </authorList>
    </citation>
    <scope>NUCLEOTIDE SEQUENCE [LARGE SCALE GENOMIC DNA]</scope>
    <source>
        <strain evidence="2">CBS 121.62</strain>
    </source>
</reference>
<protein>
    <submittedName>
        <fullName evidence="2">Uncharacterized protein</fullName>
    </submittedName>
</protein>
<dbReference type="EMBL" id="ML734572">
    <property type="protein sequence ID" value="KAB8249350.1"/>
    <property type="molecule type" value="Genomic_DNA"/>
</dbReference>
<proteinExistence type="predicted"/>
<dbReference type="Proteomes" id="UP000325434">
    <property type="component" value="Unassembled WGS sequence"/>
</dbReference>
<evidence type="ECO:0000256" key="1">
    <source>
        <dbReference type="SAM" id="MobiDB-lite"/>
    </source>
</evidence>
<dbReference type="AlphaFoldDB" id="A0A5N6H833"/>
<sequence>MGDLTSVRSEVEQVAAVLHPSTKPTTSPVHLCPSKRVVPEDPSSCTISYFAGHGNVDTTDDPATSRNFVINPLASAVPRHLRVLSVQYLILLVIFASL</sequence>
<feature type="region of interest" description="Disordered" evidence="1">
    <location>
        <begin position="16"/>
        <end position="35"/>
    </location>
</feature>
<gene>
    <name evidence="2" type="ORF">BDV35DRAFT_140074</name>
</gene>
<name>A0A5N6H833_ASPFL</name>
<organism evidence="2">
    <name type="scientific">Aspergillus flavus</name>
    <dbReference type="NCBI Taxonomy" id="5059"/>
    <lineage>
        <taxon>Eukaryota</taxon>
        <taxon>Fungi</taxon>
        <taxon>Dikarya</taxon>
        <taxon>Ascomycota</taxon>
        <taxon>Pezizomycotina</taxon>
        <taxon>Eurotiomycetes</taxon>
        <taxon>Eurotiomycetidae</taxon>
        <taxon>Eurotiales</taxon>
        <taxon>Aspergillaceae</taxon>
        <taxon>Aspergillus</taxon>
        <taxon>Aspergillus subgen. Circumdati</taxon>
    </lineage>
</organism>